<accession>A0A251TZW3</accession>
<dbReference type="Gramene" id="mRNA:HanXRQr2_Chr09g0405011">
    <property type="protein sequence ID" value="CDS:HanXRQr2_Chr09g0405011.1"/>
    <property type="gene ID" value="HanXRQr2_Chr09g0405011"/>
</dbReference>
<evidence type="ECO:0000313" key="9">
    <source>
        <dbReference type="EMBL" id="KAF5792350.1"/>
    </source>
</evidence>
<dbReference type="EMBL" id="CM007898">
    <property type="protein sequence ID" value="OTG16112.1"/>
    <property type="molecule type" value="Genomic_DNA"/>
</dbReference>
<evidence type="ECO:0000256" key="7">
    <source>
        <dbReference type="ARBA" id="ARBA00022989"/>
    </source>
</evidence>
<dbReference type="GO" id="GO:0009522">
    <property type="term" value="C:photosystem I"/>
    <property type="evidence" value="ECO:0007669"/>
    <property type="project" value="InterPro"/>
</dbReference>
<protein>
    <recommendedName>
        <fullName evidence="4">Photosystem I assembly protein Ycf4</fullName>
    </recommendedName>
</protein>
<keyword evidence="8" id="KW-0472">Membrane</keyword>
<evidence type="ECO:0000313" key="10">
    <source>
        <dbReference type="EMBL" id="OTG16112.1"/>
    </source>
</evidence>
<evidence type="ECO:0000256" key="1">
    <source>
        <dbReference type="ARBA" id="ARBA00002862"/>
    </source>
</evidence>
<evidence type="ECO:0000313" key="11">
    <source>
        <dbReference type="Proteomes" id="UP000215914"/>
    </source>
</evidence>
<dbReference type="InParanoid" id="A0A251TZW3"/>
<keyword evidence="6" id="KW-0812">Transmembrane</keyword>
<comment type="similarity">
    <text evidence="3">Belongs to the Ycf4 family.</text>
</comment>
<organism evidence="10 11">
    <name type="scientific">Helianthus annuus</name>
    <name type="common">Common sunflower</name>
    <dbReference type="NCBI Taxonomy" id="4232"/>
    <lineage>
        <taxon>Eukaryota</taxon>
        <taxon>Viridiplantae</taxon>
        <taxon>Streptophyta</taxon>
        <taxon>Embryophyta</taxon>
        <taxon>Tracheophyta</taxon>
        <taxon>Spermatophyta</taxon>
        <taxon>Magnoliopsida</taxon>
        <taxon>eudicotyledons</taxon>
        <taxon>Gunneridae</taxon>
        <taxon>Pentapetalae</taxon>
        <taxon>asterids</taxon>
        <taxon>campanulids</taxon>
        <taxon>Asterales</taxon>
        <taxon>Asteraceae</taxon>
        <taxon>Asteroideae</taxon>
        <taxon>Heliantheae alliance</taxon>
        <taxon>Heliantheae</taxon>
        <taxon>Helianthus</taxon>
    </lineage>
</organism>
<keyword evidence="7" id="KW-1133">Transmembrane helix</keyword>
<dbReference type="Proteomes" id="UP000215914">
    <property type="component" value="Chromosome 9"/>
</dbReference>
<reference evidence="9" key="3">
    <citation type="submission" date="2020-06" db="EMBL/GenBank/DDBJ databases">
        <title>Helianthus annuus Genome sequencing and assembly Release 2.</title>
        <authorList>
            <person name="Gouzy J."/>
            <person name="Langlade N."/>
            <person name="Munos S."/>
        </authorList>
    </citation>
    <scope>NUCLEOTIDE SEQUENCE</scope>
    <source>
        <tissue evidence="9">Leaves</tissue>
    </source>
</reference>
<evidence type="ECO:0000256" key="6">
    <source>
        <dbReference type="ARBA" id="ARBA00022692"/>
    </source>
</evidence>
<dbReference type="AlphaFoldDB" id="A0A251TZW3"/>
<gene>
    <name evidence="10" type="ORF">HannXRQ_Chr09g0267831</name>
    <name evidence="9" type="ORF">HanXRQr2_Chr09g0405011</name>
</gene>
<dbReference type="STRING" id="4232.A0A251TZW3"/>
<evidence type="ECO:0000256" key="5">
    <source>
        <dbReference type="ARBA" id="ARBA00022531"/>
    </source>
</evidence>
<dbReference type="GO" id="GO:0015979">
    <property type="term" value="P:photosynthesis"/>
    <property type="evidence" value="ECO:0007669"/>
    <property type="project" value="UniProtKB-KW"/>
</dbReference>
<comment type="subcellular location">
    <subcellularLocation>
        <location evidence="2">Membrane</location>
        <topology evidence="2">Multi-pass membrane protein</topology>
    </subcellularLocation>
</comment>
<proteinExistence type="inferred from homology"/>
<evidence type="ECO:0000256" key="8">
    <source>
        <dbReference type="ARBA" id="ARBA00023136"/>
    </source>
</evidence>
<dbReference type="EMBL" id="MNCJ02000324">
    <property type="protein sequence ID" value="KAF5792350.1"/>
    <property type="molecule type" value="Genomic_DNA"/>
</dbReference>
<keyword evidence="11" id="KW-1185">Reference proteome</keyword>
<dbReference type="Pfam" id="PF02392">
    <property type="entry name" value="Ycf4"/>
    <property type="match status" value="1"/>
</dbReference>
<dbReference type="InterPro" id="IPR003359">
    <property type="entry name" value="PSI_Ycf4_assembly"/>
</dbReference>
<reference evidence="9 11" key="1">
    <citation type="journal article" date="2017" name="Nature">
        <title>The sunflower genome provides insights into oil metabolism, flowering and Asterid evolution.</title>
        <authorList>
            <person name="Badouin H."/>
            <person name="Gouzy J."/>
            <person name="Grassa C.J."/>
            <person name="Murat F."/>
            <person name="Staton S.E."/>
            <person name="Cottret L."/>
            <person name="Lelandais-Briere C."/>
            <person name="Owens G.L."/>
            <person name="Carrere S."/>
            <person name="Mayjonade B."/>
            <person name="Legrand L."/>
            <person name="Gill N."/>
            <person name="Kane N.C."/>
            <person name="Bowers J.E."/>
            <person name="Hubner S."/>
            <person name="Bellec A."/>
            <person name="Berard A."/>
            <person name="Berges H."/>
            <person name="Blanchet N."/>
            <person name="Boniface M.C."/>
            <person name="Brunel D."/>
            <person name="Catrice O."/>
            <person name="Chaidir N."/>
            <person name="Claudel C."/>
            <person name="Donnadieu C."/>
            <person name="Faraut T."/>
            <person name="Fievet G."/>
            <person name="Helmstetter N."/>
            <person name="King M."/>
            <person name="Knapp S.J."/>
            <person name="Lai Z."/>
            <person name="Le Paslier M.C."/>
            <person name="Lippi Y."/>
            <person name="Lorenzon L."/>
            <person name="Mandel J.R."/>
            <person name="Marage G."/>
            <person name="Marchand G."/>
            <person name="Marquand E."/>
            <person name="Bret-Mestries E."/>
            <person name="Morien E."/>
            <person name="Nambeesan S."/>
            <person name="Nguyen T."/>
            <person name="Pegot-Espagnet P."/>
            <person name="Pouilly N."/>
            <person name="Raftis F."/>
            <person name="Sallet E."/>
            <person name="Schiex T."/>
            <person name="Thomas J."/>
            <person name="Vandecasteele C."/>
            <person name="Vares D."/>
            <person name="Vear F."/>
            <person name="Vautrin S."/>
            <person name="Crespi M."/>
            <person name="Mangin B."/>
            <person name="Burke J.M."/>
            <person name="Salse J."/>
            <person name="Munos S."/>
            <person name="Vincourt P."/>
            <person name="Rieseberg L.H."/>
            <person name="Langlade N.B."/>
        </authorList>
    </citation>
    <scope>NUCLEOTIDE SEQUENCE [LARGE SCALE GENOMIC DNA]</scope>
    <source>
        <strain evidence="11">cv. SF193</strain>
        <tissue evidence="9">Leaves</tissue>
    </source>
</reference>
<comment type="function">
    <text evidence="1">Seems to be required for the assembly of the photosystem I complex.</text>
</comment>
<keyword evidence="5" id="KW-0602">Photosynthesis</keyword>
<name>A0A251TZW3_HELAN</name>
<evidence type="ECO:0000256" key="3">
    <source>
        <dbReference type="ARBA" id="ARBA00008198"/>
    </source>
</evidence>
<evidence type="ECO:0000256" key="4">
    <source>
        <dbReference type="ARBA" id="ARBA00015395"/>
    </source>
</evidence>
<reference evidence="10" key="2">
    <citation type="submission" date="2017-02" db="EMBL/GenBank/DDBJ databases">
        <title>Sunflower complete genome.</title>
        <authorList>
            <person name="Langlade N."/>
            <person name="Munos S."/>
        </authorList>
    </citation>
    <scope>NUCLEOTIDE SEQUENCE [LARGE SCALE GENOMIC DNA]</scope>
    <source>
        <tissue evidence="10">Leaves</tissue>
    </source>
</reference>
<evidence type="ECO:0000256" key="2">
    <source>
        <dbReference type="ARBA" id="ARBA00004141"/>
    </source>
</evidence>
<sequence length="65" mass="8004">MPFYGFASLFISSYLWYTISWNVDSGYDRFDIKYVIVCIFRWGFPRKNRHVFLQFLIKYIFNPSE</sequence>